<dbReference type="Proteomes" id="UP000001548">
    <property type="component" value="Unassembled WGS sequence"/>
</dbReference>
<accession>A8BGF3</accession>
<reference evidence="1 2" key="1">
    <citation type="journal article" date="2007" name="Science">
        <title>Genomic minimalism in the early diverging intestinal parasite Giardia lamblia.</title>
        <authorList>
            <person name="Morrison H.G."/>
            <person name="McArthur A.G."/>
            <person name="Gillin F.D."/>
            <person name="Aley S.B."/>
            <person name="Adam R.D."/>
            <person name="Olsen G.J."/>
            <person name="Best A.A."/>
            <person name="Cande W.Z."/>
            <person name="Chen F."/>
            <person name="Cipriano M.J."/>
            <person name="Davids B.J."/>
            <person name="Dawson S.C."/>
            <person name="Elmendorf H.G."/>
            <person name="Hehl A.B."/>
            <person name="Holder M.E."/>
            <person name="Huse S.M."/>
            <person name="Kim U.U."/>
            <person name="Lasek-Nesselquist E."/>
            <person name="Manning G."/>
            <person name="Nigam A."/>
            <person name="Nixon J.E."/>
            <person name="Palm D."/>
            <person name="Passamaneck N.E."/>
            <person name="Prabhu A."/>
            <person name="Reich C.I."/>
            <person name="Reiner D.S."/>
            <person name="Samuelson J."/>
            <person name="Svard S.G."/>
            <person name="Sogin M.L."/>
        </authorList>
    </citation>
    <scope>NUCLEOTIDE SEQUENCE [LARGE SCALE GENOMIC DNA]</scope>
    <source>
        <strain evidence="1 2">WB C6</strain>
    </source>
</reference>
<dbReference type="OMA" id="NTACYPA"/>
<organism evidence="1 2">
    <name type="scientific">Giardia intestinalis (strain ATCC 50803 / WB clone C6)</name>
    <name type="common">Giardia lamblia</name>
    <dbReference type="NCBI Taxonomy" id="184922"/>
    <lineage>
        <taxon>Eukaryota</taxon>
        <taxon>Metamonada</taxon>
        <taxon>Diplomonadida</taxon>
        <taxon>Hexamitidae</taxon>
        <taxon>Giardiinae</taxon>
        <taxon>Giardia</taxon>
    </lineage>
</organism>
<evidence type="ECO:0000313" key="1">
    <source>
        <dbReference type="EMBL" id="KAE8302181.1"/>
    </source>
</evidence>
<sequence length="944" mass="104427">MGDISHPPNVSFPPEPLYLGSLTTYSGIGHLGPVLARNSHMLHSNQRSIAQEAQLAAYMDSSREAQNTVYMPMRSFAPRALASKPLIEACPFKVSAAVYKELVDLEAVNTACYPAHPFEAYNIECYYAASKFLTAEVSNYRHVLVSVQTGSPQAAAHTFRFSGVVCSVHVDRHLLVVRTIYEIYGVIIFSDIEMCVLQRKLSHYGCKDVAKLFYQAANVYFYPVVHYVRMDRSISRVAISRAWADVPAVSREIAFCVAHWDGTVRVFVSSDNLLAAAVVQRNADMDATKDPAPSYGHYSTVAMVAELALPRIQPYSSSATPLGYIPVLPPEPLVLFSGVYPDRVYVAYGDRLFFSTVPIAANILTSSAMHKSKKLGNSFVDCSKQARPKPAFSNARECFCEVGDRTSFTALQYCRNNHILVADADFLWVFSERNLVEPLIRLRHSLNKSAPVRAIHSLPLTPNESIQEPTLPFLRINKTDTTVETFSGVNVTRSLELVLLLTAAQVASLVIGINNDVAGIVFSPPYLLMQAPVRSMRLWRTPMIMKVESEMLHLRALTPHGALLGSLDLRGYNYITGVFINFKPTGPKRRSAVTCTATTHHNSRAYREEDVASLMATLASYYPLPQMSESAKASAEGIGVFITKKDKLLDCFATKRNPDLDTPEYARFSAEITLVFLSGEKVVIDWSAQGSKDLGGLLTYPINELIENQGDASLLSYEKVINLLQTQRGDSIQADLNDDAEVNSKPPSLGITCVYIQSHAEKILSWVNDMSSPYLQAHAHALLSRLTRLIDSQRPCIPLRYLQKLSLGSNLIGNTVSPEKEPCFKRLIDSNEWSEGIIRSLFPTQLFDHLADAPDLPNRLSEQATLPSSEAGAELVRQWREAEQPNIAQLFKARDDTVVSAPLLTDSPASLPMIVPTPGDDTLEETKVHTQNIDYLVGLMKAVS</sequence>
<evidence type="ECO:0000313" key="2">
    <source>
        <dbReference type="Proteomes" id="UP000001548"/>
    </source>
</evidence>
<dbReference type="HOGENOM" id="CLU_311344_0_0_1"/>
<dbReference type="KEGG" id="gla:GL50803_0016606"/>
<dbReference type="EMBL" id="AACB03000004">
    <property type="protein sequence ID" value="KAE8302181.1"/>
    <property type="molecule type" value="Genomic_DNA"/>
</dbReference>
<dbReference type="RefSeq" id="XP_001707178.1">
    <property type="nucleotide sequence ID" value="XM_001707126.1"/>
</dbReference>
<dbReference type="GeneID" id="5700075"/>
<protein>
    <submittedName>
        <fullName evidence="1">Uncharacterized protein</fullName>
    </submittedName>
</protein>
<dbReference type="AlphaFoldDB" id="A8BGF3"/>
<gene>
    <name evidence="1" type="ORF">GL50803_0016606</name>
</gene>
<dbReference type="VEuPathDB" id="GiardiaDB:GL50803_16606"/>
<proteinExistence type="predicted"/>
<comment type="caution">
    <text evidence="1">The sequence shown here is derived from an EMBL/GenBank/DDBJ whole genome shotgun (WGS) entry which is preliminary data.</text>
</comment>
<keyword evidence="2" id="KW-1185">Reference proteome</keyword>
<name>A8BGF3_GIAIC</name>